<dbReference type="InterPro" id="IPR049166">
    <property type="entry name" value="GH39_cat"/>
</dbReference>
<dbReference type="PANTHER" id="PTHR12631">
    <property type="entry name" value="ALPHA-L-IDURONIDASE"/>
    <property type="match status" value="1"/>
</dbReference>
<dbReference type="Gene3D" id="3.20.20.80">
    <property type="entry name" value="Glycosidases"/>
    <property type="match status" value="1"/>
</dbReference>
<dbReference type="Proteomes" id="UP000321049">
    <property type="component" value="Unassembled WGS sequence"/>
</dbReference>
<comment type="caution">
    <text evidence="6">The sequence shown here is derived from an EMBL/GenBank/DDBJ whole genome shotgun (WGS) entry which is preliminary data.</text>
</comment>
<protein>
    <submittedName>
        <fullName evidence="6">Beta-xylosidase</fullName>
    </submittedName>
</protein>
<evidence type="ECO:0000256" key="3">
    <source>
        <dbReference type="ARBA" id="ARBA00023295"/>
    </source>
</evidence>
<accession>A0A511JIQ8</accession>
<reference evidence="6 7" key="1">
    <citation type="submission" date="2019-07" db="EMBL/GenBank/DDBJ databases">
        <title>Whole genome shotgun sequence of Cellulomonas terrae NBRC 100819.</title>
        <authorList>
            <person name="Hosoyama A."/>
            <person name="Uohara A."/>
            <person name="Ohji S."/>
            <person name="Ichikawa N."/>
        </authorList>
    </citation>
    <scope>NUCLEOTIDE SEQUENCE [LARGE SCALE GENOMIC DNA]</scope>
    <source>
        <strain evidence="6 7">NBRC 100819</strain>
    </source>
</reference>
<keyword evidence="2" id="KW-0378">Hydrolase</keyword>
<organism evidence="6 7">
    <name type="scientific">Cellulomonas terrae</name>
    <dbReference type="NCBI Taxonomy" id="311234"/>
    <lineage>
        <taxon>Bacteria</taxon>
        <taxon>Bacillati</taxon>
        <taxon>Actinomycetota</taxon>
        <taxon>Actinomycetes</taxon>
        <taxon>Micrococcales</taxon>
        <taxon>Cellulomonadaceae</taxon>
        <taxon>Cellulomonas</taxon>
    </lineage>
</organism>
<gene>
    <name evidence="6" type="primary">xynB2</name>
    <name evidence="6" type="ORF">CTE05_14350</name>
</gene>
<dbReference type="InterPro" id="IPR000514">
    <property type="entry name" value="Glyco_hydro_39"/>
</dbReference>
<dbReference type="AlphaFoldDB" id="A0A511JIQ8"/>
<evidence type="ECO:0000256" key="2">
    <source>
        <dbReference type="ARBA" id="ARBA00022801"/>
    </source>
</evidence>
<feature type="domain" description="Glycosyl hydrolases family 39 N-terminal catalytic" evidence="5">
    <location>
        <begin position="38"/>
        <end position="496"/>
    </location>
</feature>
<keyword evidence="7" id="KW-1185">Reference proteome</keyword>
<dbReference type="EMBL" id="BJWH01000005">
    <property type="protein sequence ID" value="GEL97888.1"/>
    <property type="molecule type" value="Genomic_DNA"/>
</dbReference>
<comment type="similarity">
    <text evidence="1">Belongs to the glycosyl hydrolase 39 family.</text>
</comment>
<dbReference type="PANTHER" id="PTHR12631:SF10">
    <property type="entry name" value="BETA-XYLOSIDASE-LIKE PROTEIN-RELATED"/>
    <property type="match status" value="1"/>
</dbReference>
<evidence type="ECO:0000259" key="5">
    <source>
        <dbReference type="Pfam" id="PF01229"/>
    </source>
</evidence>
<evidence type="ECO:0000256" key="4">
    <source>
        <dbReference type="PIRSR" id="PIRSR600514-1"/>
    </source>
</evidence>
<dbReference type="InterPro" id="IPR051923">
    <property type="entry name" value="Glycosyl_Hydrolase_39"/>
</dbReference>
<dbReference type="GO" id="GO:0005975">
    <property type="term" value="P:carbohydrate metabolic process"/>
    <property type="evidence" value="ECO:0007669"/>
    <property type="project" value="InterPro"/>
</dbReference>
<dbReference type="GO" id="GO:0004553">
    <property type="term" value="F:hydrolase activity, hydrolyzing O-glycosyl compounds"/>
    <property type="evidence" value="ECO:0007669"/>
    <property type="project" value="InterPro"/>
</dbReference>
<feature type="active site" description="Proton donor" evidence="4">
    <location>
        <position position="188"/>
    </location>
</feature>
<evidence type="ECO:0000256" key="1">
    <source>
        <dbReference type="ARBA" id="ARBA00008875"/>
    </source>
</evidence>
<evidence type="ECO:0000313" key="6">
    <source>
        <dbReference type="EMBL" id="GEL97888.1"/>
    </source>
</evidence>
<dbReference type="InterPro" id="IPR017853">
    <property type="entry name" value="GH"/>
</dbReference>
<dbReference type="Gene3D" id="2.60.40.1500">
    <property type="entry name" value="Glycosyl hydrolase domain, family 39"/>
    <property type="match status" value="1"/>
</dbReference>
<name>A0A511JIQ8_9CELL</name>
<evidence type="ECO:0000313" key="7">
    <source>
        <dbReference type="Proteomes" id="UP000321049"/>
    </source>
</evidence>
<proteinExistence type="inferred from homology"/>
<dbReference type="PRINTS" id="PR00745">
    <property type="entry name" value="GLHYDRLASE39"/>
</dbReference>
<sequence length="536" mass="59183">MLRGAGPDHLTGRVVAVGDTLTPSPNGGARPLMNRLVVPSQPTGRLSDAWRECVGTGRLNLALRADYQESAALVQREIGFRYIRGHGLLSDDMGVLRQSEGVTRYSFTYVDQVVDSYLRIGLKPFLELGFMPSALASGDQTVFWWKGNVTPPRSHDDWAALVRAVLRHLIDRYGLDEVRTWPIEVWNEPNLTVFWQGADKAAYFRLYEATARAVKDVDASLQVGGPVLSPGSDEWWAPFADFVAARDVPIDFVSRHAYSSGPVQQVPFGVYQTFEPPQDLLDQFDAPRRYLEGTALAGLPVHISEFNTSYRPDNPVHDTAWNATYLAPVLAGGGDLVDSFSYWTFCDVFEEADIPTSLFHGGFGLLTHRQVRKPTYHLYAFMARLGGSVLARGVDHLVCRDDDGRVTVLAWQPVGGSDDGPYGSAPATHELRLRVPVATSSTAVVRRSVNETEGNAWTAWRELGRPRNPSERTLDLLRDASVPVVRHSSLSATDGHVDLDLVLGRHEVTLVELLPVTPDEHPGLDDRRILGQDVVG</sequence>
<dbReference type="SUPFAM" id="SSF51011">
    <property type="entry name" value="Glycosyl hydrolase domain"/>
    <property type="match status" value="1"/>
</dbReference>
<keyword evidence="3" id="KW-0326">Glycosidase</keyword>
<dbReference type="SUPFAM" id="SSF51445">
    <property type="entry name" value="(Trans)glycosidases"/>
    <property type="match status" value="1"/>
</dbReference>
<dbReference type="Pfam" id="PF01229">
    <property type="entry name" value="Glyco_hydro_39"/>
    <property type="match status" value="1"/>
</dbReference>